<gene>
    <name evidence="1" type="ORF">H9Q80_03010</name>
</gene>
<evidence type="ECO:0000313" key="1">
    <source>
        <dbReference type="EMBL" id="QNM12940.1"/>
    </source>
</evidence>
<protein>
    <submittedName>
        <fullName evidence="1">Uncharacterized protein</fullName>
    </submittedName>
</protein>
<keyword evidence="2" id="KW-1185">Reference proteome</keyword>
<dbReference type="AlphaFoldDB" id="A0A7G9GQ58"/>
<dbReference type="EMBL" id="CP060636">
    <property type="protein sequence ID" value="QNM12940.1"/>
    <property type="molecule type" value="Genomic_DNA"/>
</dbReference>
<dbReference type="Proteomes" id="UP000515856">
    <property type="component" value="Chromosome"/>
</dbReference>
<name>A0A7G9GQ58_9FIRM</name>
<organism evidence="1 2">
    <name type="scientific">[Eubacterium] hominis</name>
    <dbReference type="NCBI Taxonomy" id="2764325"/>
    <lineage>
        <taxon>Bacteria</taxon>
        <taxon>Bacillati</taxon>
        <taxon>Bacillota</taxon>
        <taxon>Erysipelotrichia</taxon>
        <taxon>Erysipelotrichales</taxon>
        <taxon>Erysipelotrichaceae</taxon>
        <taxon>Amedibacillus</taxon>
    </lineage>
</organism>
<accession>A0A7G9GQ58</accession>
<sequence length="153" mass="17888">MDSLLYHEYEDSLKYMKLLETMLRMGADPNKETFCSDSPYPTSAIGTLVVHAENNLNEYVDCDPNAYNISKKRFFDILDLLKKYGADFDQWLDRDNDGDESNRATYLDEFIPKENQPYEMKYRGKIMKGVHKGNIDQTKVIRAALREYFKLSS</sequence>
<dbReference type="RefSeq" id="WP_117455774.1">
    <property type="nucleotide sequence ID" value="NZ_CP060636.1"/>
</dbReference>
<reference evidence="1 2" key="1">
    <citation type="submission" date="2020-08" db="EMBL/GenBank/DDBJ databases">
        <authorList>
            <person name="Liu C."/>
            <person name="Sun Q."/>
        </authorList>
    </citation>
    <scope>NUCLEOTIDE SEQUENCE [LARGE SCALE GENOMIC DNA]</scope>
    <source>
        <strain evidence="1 2">NSJ-61</strain>
    </source>
</reference>
<dbReference type="KEGG" id="ehn:H9Q80_03010"/>
<proteinExistence type="predicted"/>
<evidence type="ECO:0000313" key="2">
    <source>
        <dbReference type="Proteomes" id="UP000515856"/>
    </source>
</evidence>